<gene>
    <name evidence="2" type="ORF">EV380_2288</name>
</gene>
<evidence type="ECO:0000256" key="1">
    <source>
        <dbReference type="SAM" id="Phobius"/>
    </source>
</evidence>
<keyword evidence="1" id="KW-1133">Transmembrane helix</keyword>
<dbReference type="EMBL" id="SHLA01000001">
    <property type="protein sequence ID" value="RZU62686.1"/>
    <property type="molecule type" value="Genomic_DNA"/>
</dbReference>
<accession>A0A4V2GA36</accession>
<keyword evidence="1" id="KW-0472">Membrane</keyword>
<name>A0A4V2GA36_9MICC</name>
<evidence type="ECO:0000313" key="3">
    <source>
        <dbReference type="Proteomes" id="UP000292685"/>
    </source>
</evidence>
<keyword evidence="1" id="KW-0812">Transmembrane</keyword>
<proteinExistence type="predicted"/>
<reference evidence="2 3" key="1">
    <citation type="submission" date="2019-02" db="EMBL/GenBank/DDBJ databases">
        <title>Sequencing the genomes of 1000 actinobacteria strains.</title>
        <authorList>
            <person name="Klenk H.-P."/>
        </authorList>
    </citation>
    <scope>NUCLEOTIDE SEQUENCE [LARGE SCALE GENOMIC DNA]</scope>
    <source>
        <strain evidence="2 3">DSM 17364</strain>
    </source>
</reference>
<dbReference type="AlphaFoldDB" id="A0A4V2GA36"/>
<organism evidence="2 3">
    <name type="scientific">Zhihengliuella halotolerans</name>
    <dbReference type="NCBI Taxonomy" id="370736"/>
    <lineage>
        <taxon>Bacteria</taxon>
        <taxon>Bacillati</taxon>
        <taxon>Actinomycetota</taxon>
        <taxon>Actinomycetes</taxon>
        <taxon>Micrococcales</taxon>
        <taxon>Micrococcaceae</taxon>
        <taxon>Zhihengliuella</taxon>
    </lineage>
</organism>
<evidence type="ECO:0000313" key="2">
    <source>
        <dbReference type="EMBL" id="RZU62686.1"/>
    </source>
</evidence>
<sequence length="38" mass="3851">MTDERKTPIKRLAVIITALALCAALVGTGLAGVALLVS</sequence>
<comment type="caution">
    <text evidence="2">The sequence shown here is derived from an EMBL/GenBank/DDBJ whole genome shotgun (WGS) entry which is preliminary data.</text>
</comment>
<feature type="transmembrane region" description="Helical" evidence="1">
    <location>
        <begin position="12"/>
        <end position="37"/>
    </location>
</feature>
<protein>
    <submittedName>
        <fullName evidence="2">Uncharacterized protein</fullName>
    </submittedName>
</protein>
<keyword evidence="3" id="KW-1185">Reference proteome</keyword>
<dbReference type="Proteomes" id="UP000292685">
    <property type="component" value="Unassembled WGS sequence"/>
</dbReference>